<feature type="transmembrane region" description="Helical" evidence="6">
    <location>
        <begin position="260"/>
        <end position="279"/>
    </location>
</feature>
<evidence type="ECO:0000256" key="6">
    <source>
        <dbReference type="SAM" id="Phobius"/>
    </source>
</evidence>
<keyword evidence="3 6" id="KW-0812">Transmembrane</keyword>
<dbReference type="Proteomes" id="UP000886808">
    <property type="component" value="Unassembled WGS sequence"/>
</dbReference>
<feature type="transmembrane region" description="Helical" evidence="6">
    <location>
        <begin position="98"/>
        <end position="114"/>
    </location>
</feature>
<evidence type="ECO:0000256" key="3">
    <source>
        <dbReference type="ARBA" id="ARBA00022692"/>
    </source>
</evidence>
<feature type="transmembrane region" description="Helical" evidence="6">
    <location>
        <begin position="202"/>
        <end position="223"/>
    </location>
</feature>
<proteinExistence type="inferred from homology"/>
<evidence type="ECO:0000256" key="1">
    <source>
        <dbReference type="ARBA" id="ARBA00004141"/>
    </source>
</evidence>
<dbReference type="InterPro" id="IPR037185">
    <property type="entry name" value="EmrE-like"/>
</dbReference>
<evidence type="ECO:0000313" key="8">
    <source>
        <dbReference type="EMBL" id="HIV63041.1"/>
    </source>
</evidence>
<dbReference type="Gene3D" id="1.10.3730.20">
    <property type="match status" value="1"/>
</dbReference>
<dbReference type="PANTHER" id="PTHR22911">
    <property type="entry name" value="ACYL-MALONYL CONDENSING ENZYME-RELATED"/>
    <property type="match status" value="1"/>
</dbReference>
<comment type="similarity">
    <text evidence="2">Belongs to the EamA transporter family.</text>
</comment>
<dbReference type="PANTHER" id="PTHR22911:SF6">
    <property type="entry name" value="SOLUTE CARRIER FAMILY 35 MEMBER G1"/>
    <property type="match status" value="1"/>
</dbReference>
<evidence type="ECO:0000259" key="7">
    <source>
        <dbReference type="Pfam" id="PF00892"/>
    </source>
</evidence>
<dbReference type="SUPFAM" id="SSF103481">
    <property type="entry name" value="Multidrug resistance efflux transporter EmrE"/>
    <property type="match status" value="2"/>
</dbReference>
<feature type="transmembrane region" description="Helical" evidence="6">
    <location>
        <begin position="121"/>
        <end position="137"/>
    </location>
</feature>
<reference evidence="8" key="1">
    <citation type="journal article" date="2021" name="PeerJ">
        <title>Extensive microbial diversity within the chicken gut microbiome revealed by metagenomics and culture.</title>
        <authorList>
            <person name="Gilroy R."/>
            <person name="Ravi A."/>
            <person name="Getino M."/>
            <person name="Pursley I."/>
            <person name="Horton D.L."/>
            <person name="Alikhan N.F."/>
            <person name="Baker D."/>
            <person name="Gharbi K."/>
            <person name="Hall N."/>
            <person name="Watson M."/>
            <person name="Adriaenssens E.M."/>
            <person name="Foster-Nyarko E."/>
            <person name="Jarju S."/>
            <person name="Secka A."/>
            <person name="Antonio M."/>
            <person name="Oren A."/>
            <person name="Chaudhuri R.R."/>
            <person name="La Ragione R."/>
            <person name="Hildebrand F."/>
            <person name="Pallen M.J."/>
        </authorList>
    </citation>
    <scope>NUCLEOTIDE SEQUENCE</scope>
    <source>
        <strain evidence="8">CHK193-4272</strain>
    </source>
</reference>
<evidence type="ECO:0000256" key="2">
    <source>
        <dbReference type="ARBA" id="ARBA00007362"/>
    </source>
</evidence>
<dbReference type="AlphaFoldDB" id="A0A9D1PL05"/>
<gene>
    <name evidence="8" type="ORF">H9746_09440</name>
</gene>
<organism evidence="8 9">
    <name type="scientific">Candidatus Butyricicoccus avistercoris</name>
    <dbReference type="NCBI Taxonomy" id="2838518"/>
    <lineage>
        <taxon>Bacteria</taxon>
        <taxon>Bacillati</taxon>
        <taxon>Bacillota</taxon>
        <taxon>Clostridia</taxon>
        <taxon>Eubacteriales</taxon>
        <taxon>Butyricicoccaceae</taxon>
        <taxon>Butyricicoccus</taxon>
    </lineage>
</organism>
<keyword evidence="5 6" id="KW-0472">Membrane</keyword>
<protein>
    <submittedName>
        <fullName evidence="8">DMT family transporter</fullName>
    </submittedName>
</protein>
<keyword evidence="4 6" id="KW-1133">Transmembrane helix</keyword>
<evidence type="ECO:0000256" key="4">
    <source>
        <dbReference type="ARBA" id="ARBA00022989"/>
    </source>
</evidence>
<feature type="transmembrane region" description="Helical" evidence="6">
    <location>
        <begin position="66"/>
        <end position="86"/>
    </location>
</feature>
<feature type="transmembrane region" description="Helical" evidence="6">
    <location>
        <begin position="37"/>
        <end position="54"/>
    </location>
</feature>
<feature type="transmembrane region" description="Helical" evidence="6">
    <location>
        <begin position="143"/>
        <end position="165"/>
    </location>
</feature>
<feature type="transmembrane region" description="Helical" evidence="6">
    <location>
        <begin position="235"/>
        <end position="254"/>
    </location>
</feature>
<dbReference type="Pfam" id="PF00892">
    <property type="entry name" value="EamA"/>
    <property type="match status" value="2"/>
</dbReference>
<feature type="domain" description="EamA" evidence="7">
    <location>
        <begin position="6"/>
        <end position="137"/>
    </location>
</feature>
<dbReference type="InterPro" id="IPR000620">
    <property type="entry name" value="EamA_dom"/>
</dbReference>
<dbReference type="GO" id="GO:0016020">
    <property type="term" value="C:membrane"/>
    <property type="evidence" value="ECO:0007669"/>
    <property type="project" value="UniProtKB-SubCell"/>
</dbReference>
<evidence type="ECO:0000313" key="9">
    <source>
        <dbReference type="Proteomes" id="UP000886808"/>
    </source>
</evidence>
<feature type="transmembrane region" description="Helical" evidence="6">
    <location>
        <begin position="177"/>
        <end position="196"/>
    </location>
</feature>
<comment type="subcellular location">
    <subcellularLocation>
        <location evidence="1">Membrane</location>
        <topology evidence="1">Multi-pass membrane protein</topology>
    </subcellularLocation>
</comment>
<evidence type="ECO:0000256" key="5">
    <source>
        <dbReference type="ARBA" id="ARBA00023136"/>
    </source>
</evidence>
<dbReference type="EMBL" id="DXIE01000057">
    <property type="protein sequence ID" value="HIV63041.1"/>
    <property type="molecule type" value="Genomic_DNA"/>
</dbReference>
<feature type="domain" description="EamA" evidence="7">
    <location>
        <begin position="149"/>
        <end position="274"/>
    </location>
</feature>
<sequence>MKSKNKAILYILCSAFCFALMNTFVKLSGDIPSIQKSFFRNFVALLFALFIIIRDKKDFKIQKRNLPFLFIRSFMGTIGILCNFYAVDHLLLSDASMLNKLSPFFAILFSYLFLKEKLKLYQVFGILAAFIGALLIVKPGFSISAFPAFIGVFGGLSAGAAYTAVRYLGQRGEQGAMIVLFFSGFSCIVTLPVLLFDYTPMSIYQVLMLLLAGLSAAGGQFSITAAYSNAPAREISVYDYTQVIFSAILGFILFSQIPDFISVVGYIIICGVSVIMYKLNMK</sequence>
<accession>A0A9D1PL05</accession>
<comment type="caution">
    <text evidence="8">The sequence shown here is derived from an EMBL/GenBank/DDBJ whole genome shotgun (WGS) entry which is preliminary data.</text>
</comment>
<name>A0A9D1PL05_9FIRM</name>
<feature type="transmembrane region" description="Helical" evidence="6">
    <location>
        <begin position="7"/>
        <end position="25"/>
    </location>
</feature>
<reference evidence="8" key="2">
    <citation type="submission" date="2021-04" db="EMBL/GenBank/DDBJ databases">
        <authorList>
            <person name="Gilroy R."/>
        </authorList>
    </citation>
    <scope>NUCLEOTIDE SEQUENCE</scope>
    <source>
        <strain evidence="8">CHK193-4272</strain>
    </source>
</reference>